<protein>
    <recommendedName>
        <fullName evidence="2">RecF/RecN/SMC N-terminal domain-containing protein</fullName>
    </recommendedName>
</protein>
<feature type="coiled-coil region" evidence="1">
    <location>
        <begin position="606"/>
        <end position="742"/>
    </location>
</feature>
<evidence type="ECO:0000313" key="4">
    <source>
        <dbReference type="Proteomes" id="UP000228930"/>
    </source>
</evidence>
<reference evidence="3 4" key="1">
    <citation type="submission" date="2015-06" db="EMBL/GenBank/DDBJ databases">
        <title>Comparative genome analysis of nirS-carrying Bradyrhizobium sp. strains.</title>
        <authorList>
            <person name="Ishii S."/>
            <person name="Jang J."/>
            <person name="Nishizawa T."/>
            <person name="Senoo K."/>
        </authorList>
    </citation>
    <scope>NUCLEOTIDE SEQUENCE [LARGE SCALE GENOMIC DNA]</scope>
    <source>
        <strain evidence="3 4">TSA1</strain>
    </source>
</reference>
<dbReference type="Gene3D" id="3.40.50.300">
    <property type="entry name" value="P-loop containing nucleotide triphosphate hydrolases"/>
    <property type="match status" value="2"/>
</dbReference>
<dbReference type="InterPro" id="IPR027417">
    <property type="entry name" value="P-loop_NTPase"/>
</dbReference>
<keyword evidence="1" id="KW-0175">Coiled coil</keyword>
<name>A0A2M6UIP5_9BRAD</name>
<evidence type="ECO:0000256" key="1">
    <source>
        <dbReference type="SAM" id="Coils"/>
    </source>
</evidence>
<feature type="coiled-coil region" evidence="1">
    <location>
        <begin position="200"/>
        <end position="255"/>
    </location>
</feature>
<accession>A0A2M6UIP5</accession>
<dbReference type="Proteomes" id="UP000228930">
    <property type="component" value="Unassembled WGS sequence"/>
</dbReference>
<dbReference type="SUPFAM" id="SSF52540">
    <property type="entry name" value="P-loop containing nucleoside triphosphate hydrolases"/>
    <property type="match status" value="1"/>
</dbReference>
<proteinExistence type="predicted"/>
<dbReference type="InterPro" id="IPR003395">
    <property type="entry name" value="RecF/RecN/SMC_N"/>
</dbReference>
<evidence type="ECO:0000259" key="2">
    <source>
        <dbReference type="Pfam" id="PF02463"/>
    </source>
</evidence>
<dbReference type="AlphaFoldDB" id="A0A2M6UIP5"/>
<keyword evidence="4" id="KW-1185">Reference proteome</keyword>
<organism evidence="3 4">
    <name type="scientific">Bradyrhizobium nitroreducens</name>
    <dbReference type="NCBI Taxonomy" id="709803"/>
    <lineage>
        <taxon>Bacteria</taxon>
        <taxon>Pseudomonadati</taxon>
        <taxon>Pseudomonadota</taxon>
        <taxon>Alphaproteobacteria</taxon>
        <taxon>Hyphomicrobiales</taxon>
        <taxon>Nitrobacteraceae</taxon>
        <taxon>Bradyrhizobium</taxon>
    </lineage>
</organism>
<dbReference type="EMBL" id="LFJC01000003">
    <property type="protein sequence ID" value="PIT04482.1"/>
    <property type="molecule type" value="Genomic_DNA"/>
</dbReference>
<evidence type="ECO:0000313" key="3">
    <source>
        <dbReference type="EMBL" id="PIT04482.1"/>
    </source>
</evidence>
<gene>
    <name evidence="3" type="ORF">TSA1_29800</name>
</gene>
<dbReference type="PANTHER" id="PTHR41259:SF1">
    <property type="entry name" value="DOUBLE-STRAND BREAK REPAIR RAD50 ATPASE, PUTATIVE-RELATED"/>
    <property type="match status" value="1"/>
</dbReference>
<dbReference type="Pfam" id="PF02463">
    <property type="entry name" value="SMC_N"/>
    <property type="match status" value="1"/>
</dbReference>
<comment type="caution">
    <text evidence="3">The sequence shown here is derived from an EMBL/GenBank/DDBJ whole genome shotgun (WGS) entry which is preliminary data.</text>
</comment>
<sequence>MKIRSVELTNFRKFVGTFRVDCIGDNVNVLVGRNELGKSTLLEAINAAIFEKAKSTAAHVKAFRHLANQTVPEVKLAFDVDGKSWLIHKRFAGQAGKAMLSCSDQRLFEDEAAEAELQRLLGFSGGRSGGEPGIWGTLWVQQGQSFGDVELNEQAQRTMQGCLEAQVGLVTGGTRGQKIPKAVRDALDALRGARGPRGRFKDAVDKLSDAKQQVIDLEAKRQAVFQFMEDLGRNKHDLKQELDGWDENAHRLELEGERTKRTVAVTRAAEVGSARSAAKLALERATQARKLVDDRVKAVEELRPLEASLSELGAQNDAALAAQADAQVAVSKGEAKLADLRIKTTQNAERTRKLERVRNVVTLSAEATQHQHVIDTSAALELERQHLGEMIGAIAATDEGVTRIEEAVTECAAADAAMSAVATTVSFAVHDDARDSILVDGNAIAASASSMPIMGKTTVAIARVGTITIEPQIKNRGALLARREAAVQEMKDALQAAGVESLAAARAATAQRKEHVRRLSDIGKELARLVPGDKSKKLAPGLDALRSHLSELRGRLKVDMKACELTEIPAESALARDIQENLDDGARLEAEIKTADAEMAGPADVLLQAEKKLRQVRERMAGLNGTIESKKADLAASRTSGSDEQLASAAEALEREAVVADTLLIEKEREEGESLEAIDARIKRLERAASNHHQSIASLSNEVTRLTALIEANEGAGVEEMLLGAEAERDRLTNTIAEFHEEADVLQLLLDTLETAEGEAKTRYLAPVVSRVEPYLKMLLPGSNIVLDENLQIAALQRSGQREDFEVLSGGTKEQLAVLTRLAFAELLLGQGRPATVILDDALAFSDDERIESMFDVLMRAGENVQIIVLTCRKRLFTRLGASPLEIRAAS</sequence>
<feature type="domain" description="RecF/RecN/SMC N-terminal" evidence="2">
    <location>
        <begin position="3"/>
        <end position="879"/>
    </location>
</feature>
<dbReference type="RefSeq" id="WP_100179600.1">
    <property type="nucleotide sequence ID" value="NZ_LFJC01000003.1"/>
</dbReference>
<dbReference type="PANTHER" id="PTHR41259">
    <property type="entry name" value="DOUBLE-STRAND BREAK REPAIR RAD50 ATPASE, PUTATIVE-RELATED"/>
    <property type="match status" value="1"/>
</dbReference>